<feature type="domain" description="Beta-ketoacyl-[acyl-carrier-protein] synthase III C-terminal" evidence="3">
    <location>
        <begin position="249"/>
        <end position="334"/>
    </location>
</feature>
<dbReference type="PANTHER" id="PTHR34069">
    <property type="entry name" value="3-OXOACYL-[ACYL-CARRIER-PROTEIN] SYNTHASE 3"/>
    <property type="match status" value="1"/>
</dbReference>
<dbReference type="EMBL" id="RMBX01000007">
    <property type="protein sequence ID" value="RPD40517.1"/>
    <property type="molecule type" value="Genomic_DNA"/>
</dbReference>
<evidence type="ECO:0000313" key="5">
    <source>
        <dbReference type="EMBL" id="RPD40517.1"/>
    </source>
</evidence>
<proteinExistence type="predicted"/>
<dbReference type="GO" id="GO:0004315">
    <property type="term" value="F:3-oxoacyl-[acyl-carrier-protein] synthase activity"/>
    <property type="evidence" value="ECO:0007669"/>
    <property type="project" value="InterPro"/>
</dbReference>
<evidence type="ECO:0000256" key="2">
    <source>
        <dbReference type="ARBA" id="ARBA00023315"/>
    </source>
</evidence>
<reference evidence="6" key="1">
    <citation type="submission" date="2018-11" db="EMBL/GenBank/DDBJ databases">
        <title>Chitinophaga lutea sp.nov., isolate from arsenic contaminated soil.</title>
        <authorList>
            <person name="Zong Y."/>
        </authorList>
    </citation>
    <scope>NUCLEOTIDE SEQUENCE [LARGE SCALE GENOMIC DNA]</scope>
    <source>
        <strain evidence="6">YLT18</strain>
    </source>
</reference>
<dbReference type="PANTHER" id="PTHR34069:SF2">
    <property type="entry name" value="BETA-KETOACYL-[ACYL-CARRIER-PROTEIN] SYNTHASE III"/>
    <property type="match status" value="1"/>
</dbReference>
<organism evidence="5 6">
    <name type="scientific">Chitinophaga barathri</name>
    <dbReference type="NCBI Taxonomy" id="1647451"/>
    <lineage>
        <taxon>Bacteria</taxon>
        <taxon>Pseudomonadati</taxon>
        <taxon>Bacteroidota</taxon>
        <taxon>Chitinophagia</taxon>
        <taxon>Chitinophagales</taxon>
        <taxon>Chitinophagaceae</taxon>
        <taxon>Chitinophaga</taxon>
    </lineage>
</organism>
<protein>
    <submittedName>
        <fullName evidence="5">Ketoacyl-ACP synthase III</fullName>
    </submittedName>
</protein>
<sequence length="334" mass="36960">MHVYLRDIAYYLPEKALFNKEISTNFLEWSEEKIFSKLGINERRIAGENEYASDLAIKAAEKLFEQGACSKTDIDFLLYCTQSPDYLLPTTACVLQDKLGLRTNIGALDFNLGCSGYVYGLSLAKGLIASGMAKNVLFITAETYSKFIHPQDKSNLAIFGDAASASIISAQRGLWEISEFIFGTDGRGAENLMVKNGGVRHPEYSGQNEFTDEGQWKKNDNNLYMDGAAIFQFTTSSVPGLIKETVALNNITLQDADWFVFHQANKFMLDFIRKKIGIPPEKFFTHMENCGNTVSSSIPIALREGLLSGQIKAGQKIILAGFGVGYSWAGTLLK</sequence>
<dbReference type="Proteomes" id="UP000279089">
    <property type="component" value="Unassembled WGS sequence"/>
</dbReference>
<evidence type="ECO:0000259" key="4">
    <source>
        <dbReference type="Pfam" id="PF08545"/>
    </source>
</evidence>
<evidence type="ECO:0000313" key="6">
    <source>
        <dbReference type="Proteomes" id="UP000279089"/>
    </source>
</evidence>
<gene>
    <name evidence="5" type="ORF">EG028_14520</name>
</gene>
<feature type="domain" description="Beta-ketoacyl-[acyl-carrier-protein] synthase III N-terminal" evidence="4">
    <location>
        <begin position="108"/>
        <end position="186"/>
    </location>
</feature>
<dbReference type="CDD" id="cd00830">
    <property type="entry name" value="KAS_III"/>
    <property type="match status" value="1"/>
</dbReference>
<keyword evidence="6" id="KW-1185">Reference proteome</keyword>
<accession>A0A3N4MFR0</accession>
<evidence type="ECO:0000256" key="1">
    <source>
        <dbReference type="ARBA" id="ARBA00022679"/>
    </source>
</evidence>
<dbReference type="Pfam" id="PF08541">
    <property type="entry name" value="ACP_syn_III_C"/>
    <property type="match status" value="1"/>
</dbReference>
<dbReference type="GO" id="GO:0044550">
    <property type="term" value="P:secondary metabolite biosynthetic process"/>
    <property type="evidence" value="ECO:0007669"/>
    <property type="project" value="TreeGrafter"/>
</dbReference>
<comment type="caution">
    <text evidence="5">The sequence shown here is derived from an EMBL/GenBank/DDBJ whole genome shotgun (WGS) entry which is preliminary data.</text>
</comment>
<evidence type="ECO:0000259" key="3">
    <source>
        <dbReference type="Pfam" id="PF08541"/>
    </source>
</evidence>
<name>A0A3N4MFR0_9BACT</name>
<dbReference type="InterPro" id="IPR016039">
    <property type="entry name" value="Thiolase-like"/>
</dbReference>
<dbReference type="AlphaFoldDB" id="A0A3N4MFR0"/>
<keyword evidence="2" id="KW-0012">Acyltransferase</keyword>
<dbReference type="GO" id="GO:0006633">
    <property type="term" value="P:fatty acid biosynthetic process"/>
    <property type="evidence" value="ECO:0007669"/>
    <property type="project" value="InterPro"/>
</dbReference>
<dbReference type="OrthoDB" id="9815506at2"/>
<keyword evidence="1" id="KW-0808">Transferase</keyword>
<dbReference type="InterPro" id="IPR013751">
    <property type="entry name" value="ACP_syn_III_N"/>
</dbReference>
<dbReference type="InterPro" id="IPR013747">
    <property type="entry name" value="ACP_syn_III_C"/>
</dbReference>
<dbReference type="SUPFAM" id="SSF53901">
    <property type="entry name" value="Thiolase-like"/>
    <property type="match status" value="1"/>
</dbReference>
<dbReference type="RefSeq" id="WP_120517165.1">
    <property type="nucleotide sequence ID" value="NZ_QXZY01000008.1"/>
</dbReference>
<dbReference type="Pfam" id="PF08545">
    <property type="entry name" value="ACP_syn_III"/>
    <property type="match status" value="1"/>
</dbReference>
<dbReference type="Gene3D" id="3.40.47.10">
    <property type="match status" value="1"/>
</dbReference>
<dbReference type="NCBIfam" id="NF006829">
    <property type="entry name" value="PRK09352.1"/>
    <property type="match status" value="1"/>
</dbReference>